<proteinExistence type="predicted"/>
<evidence type="ECO:0000313" key="3">
    <source>
        <dbReference type="Proteomes" id="UP000298663"/>
    </source>
</evidence>
<name>A0A4U5M5B0_STECR</name>
<feature type="compositionally biased region" description="Polar residues" evidence="1">
    <location>
        <begin position="115"/>
        <end position="125"/>
    </location>
</feature>
<feature type="region of interest" description="Disordered" evidence="1">
    <location>
        <begin position="28"/>
        <end position="315"/>
    </location>
</feature>
<protein>
    <submittedName>
        <fullName evidence="2">Uncharacterized protein</fullName>
    </submittedName>
</protein>
<reference evidence="2 3" key="1">
    <citation type="journal article" date="2015" name="Genome Biol.">
        <title>Comparative genomics of Steinernema reveals deeply conserved gene regulatory networks.</title>
        <authorList>
            <person name="Dillman A.R."/>
            <person name="Macchietto M."/>
            <person name="Porter C.F."/>
            <person name="Rogers A."/>
            <person name="Williams B."/>
            <person name="Antoshechkin I."/>
            <person name="Lee M.M."/>
            <person name="Goodwin Z."/>
            <person name="Lu X."/>
            <person name="Lewis E.E."/>
            <person name="Goodrich-Blair H."/>
            <person name="Stock S.P."/>
            <person name="Adams B.J."/>
            <person name="Sternberg P.W."/>
            <person name="Mortazavi A."/>
        </authorList>
    </citation>
    <scope>NUCLEOTIDE SEQUENCE [LARGE SCALE GENOMIC DNA]</scope>
    <source>
        <strain evidence="2 3">ALL</strain>
    </source>
</reference>
<feature type="compositionally biased region" description="Polar residues" evidence="1">
    <location>
        <begin position="306"/>
        <end position="315"/>
    </location>
</feature>
<dbReference type="AlphaFoldDB" id="A0A4U5M5B0"/>
<gene>
    <name evidence="2" type="ORF">L596_024638</name>
</gene>
<feature type="compositionally biased region" description="Polar residues" evidence="1">
    <location>
        <begin position="205"/>
        <end position="230"/>
    </location>
</feature>
<feature type="compositionally biased region" description="Basic and acidic residues" evidence="1">
    <location>
        <begin position="237"/>
        <end position="254"/>
    </location>
</feature>
<feature type="compositionally biased region" description="Basic and acidic residues" evidence="1">
    <location>
        <begin position="60"/>
        <end position="81"/>
    </location>
</feature>
<comment type="caution">
    <text evidence="2">The sequence shown here is derived from an EMBL/GenBank/DDBJ whole genome shotgun (WGS) entry which is preliminary data.</text>
</comment>
<feature type="compositionally biased region" description="Polar residues" evidence="1">
    <location>
        <begin position="41"/>
        <end position="57"/>
    </location>
</feature>
<evidence type="ECO:0000313" key="2">
    <source>
        <dbReference type="EMBL" id="TKR64041.1"/>
    </source>
</evidence>
<evidence type="ECO:0000256" key="1">
    <source>
        <dbReference type="SAM" id="MobiDB-lite"/>
    </source>
</evidence>
<accession>A0A4U5M5B0</accession>
<feature type="compositionally biased region" description="Basic and acidic residues" evidence="1">
    <location>
        <begin position="133"/>
        <end position="154"/>
    </location>
</feature>
<feature type="compositionally biased region" description="Polar residues" evidence="1">
    <location>
        <begin position="280"/>
        <end position="291"/>
    </location>
</feature>
<feature type="compositionally biased region" description="Polar residues" evidence="1">
    <location>
        <begin position="85"/>
        <end position="96"/>
    </location>
</feature>
<feature type="compositionally biased region" description="Acidic residues" evidence="1">
    <location>
        <begin position="97"/>
        <end position="110"/>
    </location>
</feature>
<sequence length="315" mass="34131">MFQVLILCVFAAVTTVYFTLGCAKKKPKKQAEPSPKVQKSMVAQSKMATSKQCNIQSGLGKDDPDLMSFKPDEDTPKKDAPGETVAQSLKTAASQESQEEPDEVTGEDDDEKTKTVNSIAPQTDLRSIVLENNLKEAQEAKEAREKAEAEKANKNADQNEADVAPEKAKSAKQKAGVSPANKTVEVTKTMVMVNRGRMTAASPVPTKTSVTSPGGAKTQQSAPADKTQMTIMPETVASKKESKREGVTQDEESKRRKKQKQSKVKPKKVSKASAKDKSIDTQSDVHTTQSASEKRTKADENAALLQKTQYTTAPK</sequence>
<keyword evidence="3" id="KW-1185">Reference proteome</keyword>
<dbReference type="EMBL" id="AZBU02000009">
    <property type="protein sequence ID" value="TKR64041.1"/>
    <property type="molecule type" value="Genomic_DNA"/>
</dbReference>
<reference evidence="2 3" key="2">
    <citation type="journal article" date="2019" name="G3 (Bethesda)">
        <title>Hybrid Assembly of the Genome of the Entomopathogenic Nematode Steinernema carpocapsae Identifies the X-Chromosome.</title>
        <authorList>
            <person name="Serra L."/>
            <person name="Macchietto M."/>
            <person name="Macias-Munoz A."/>
            <person name="McGill C.J."/>
            <person name="Rodriguez I.M."/>
            <person name="Rodriguez B."/>
            <person name="Murad R."/>
            <person name="Mortazavi A."/>
        </authorList>
    </citation>
    <scope>NUCLEOTIDE SEQUENCE [LARGE SCALE GENOMIC DNA]</scope>
    <source>
        <strain evidence="2 3">ALL</strain>
    </source>
</reference>
<feature type="compositionally biased region" description="Low complexity" evidence="1">
    <location>
        <begin position="182"/>
        <end position="193"/>
    </location>
</feature>
<organism evidence="2 3">
    <name type="scientific">Steinernema carpocapsae</name>
    <name type="common">Entomopathogenic nematode</name>
    <dbReference type="NCBI Taxonomy" id="34508"/>
    <lineage>
        <taxon>Eukaryota</taxon>
        <taxon>Metazoa</taxon>
        <taxon>Ecdysozoa</taxon>
        <taxon>Nematoda</taxon>
        <taxon>Chromadorea</taxon>
        <taxon>Rhabditida</taxon>
        <taxon>Tylenchina</taxon>
        <taxon>Panagrolaimomorpha</taxon>
        <taxon>Strongyloidoidea</taxon>
        <taxon>Steinernematidae</taxon>
        <taxon>Steinernema</taxon>
    </lineage>
</organism>
<dbReference type="Proteomes" id="UP000298663">
    <property type="component" value="Unassembled WGS sequence"/>
</dbReference>
<feature type="compositionally biased region" description="Basic residues" evidence="1">
    <location>
        <begin position="255"/>
        <end position="270"/>
    </location>
</feature>